<feature type="transmembrane region" description="Helical" evidence="5">
    <location>
        <begin position="336"/>
        <end position="359"/>
    </location>
</feature>
<evidence type="ECO:0000313" key="7">
    <source>
        <dbReference type="EMBL" id="KAL2785601.1"/>
    </source>
</evidence>
<feature type="transmembrane region" description="Helical" evidence="5">
    <location>
        <begin position="380"/>
        <end position="399"/>
    </location>
</feature>
<dbReference type="InterPro" id="IPR020846">
    <property type="entry name" value="MFS_dom"/>
</dbReference>
<dbReference type="InterPro" id="IPR011701">
    <property type="entry name" value="MFS"/>
</dbReference>
<evidence type="ECO:0000256" key="4">
    <source>
        <dbReference type="ARBA" id="ARBA00023136"/>
    </source>
</evidence>
<comment type="subcellular location">
    <subcellularLocation>
        <location evidence="1">Membrane</location>
        <topology evidence="1">Multi-pass membrane protein</topology>
    </subcellularLocation>
</comment>
<evidence type="ECO:0000256" key="1">
    <source>
        <dbReference type="ARBA" id="ARBA00004141"/>
    </source>
</evidence>
<reference evidence="7 8" key="1">
    <citation type="submission" date="2024-07" db="EMBL/GenBank/DDBJ databases">
        <title>Section-level genome sequencing and comparative genomics of Aspergillus sections Usti and Cavernicolus.</title>
        <authorList>
            <consortium name="Lawrence Berkeley National Laboratory"/>
            <person name="Nybo J.L."/>
            <person name="Vesth T.C."/>
            <person name="Theobald S."/>
            <person name="Frisvad J.C."/>
            <person name="Larsen T.O."/>
            <person name="Kjaerboelling I."/>
            <person name="Rothschild-Mancinelli K."/>
            <person name="Lyhne E.K."/>
            <person name="Kogle M.E."/>
            <person name="Barry K."/>
            <person name="Clum A."/>
            <person name="Na H."/>
            <person name="Ledsgaard L."/>
            <person name="Lin J."/>
            <person name="Lipzen A."/>
            <person name="Kuo A."/>
            <person name="Riley R."/>
            <person name="Mondo S."/>
            <person name="Labutti K."/>
            <person name="Haridas S."/>
            <person name="Pangalinan J."/>
            <person name="Salamov A.A."/>
            <person name="Simmons B.A."/>
            <person name="Magnuson J.K."/>
            <person name="Chen J."/>
            <person name="Drula E."/>
            <person name="Henrissat B."/>
            <person name="Wiebenga A."/>
            <person name="Lubbers R.J."/>
            <person name="Gomes A.C."/>
            <person name="Makela M.R."/>
            <person name="Stajich J."/>
            <person name="Grigoriev I.V."/>
            <person name="Mortensen U.H."/>
            <person name="De Vries R.P."/>
            <person name="Baker S.E."/>
            <person name="Andersen M.R."/>
        </authorList>
    </citation>
    <scope>NUCLEOTIDE SEQUENCE [LARGE SCALE GENOMIC DNA]</scope>
    <source>
        <strain evidence="7 8">CBS 209.92</strain>
    </source>
</reference>
<comment type="caution">
    <text evidence="7">The sequence shown here is derived from an EMBL/GenBank/DDBJ whole genome shotgun (WGS) entry which is preliminary data.</text>
</comment>
<dbReference type="PANTHER" id="PTHR23502">
    <property type="entry name" value="MAJOR FACILITATOR SUPERFAMILY"/>
    <property type="match status" value="1"/>
</dbReference>
<sequence>MDKSHGEHVEAAEAGRALEVCRAMGEPPYLSPEHREYLLKRHGTLDLSPLPSMDDADPHNWAPWKKTINLAFVAFHAMMATFTAAAIQCAFVEIAEDLNVSIHRASYLTSLVIAIIGGAPLFWRPFADRYGRRPVLLLSLLASLVGNIGCAKSPSYATMGLCRAITGFFICPAAAIGSGVVREMFFKRECARYIGVWTLMVTLGVPSAPFIFGFVVMRVGYRWIYWILAIVNAAQIILYFFLGAETLYTAADQEHRQTQKSSYKRVLAIKRLDSRPLTLAGFLRPLSLAARPCVLLPSVAYAMVFLFASILTSIEIPQIFPEKFSFDAQQIGLQNLAIIVGSGIGEVIGGRLSDQWMWYREKAIKRTESDGKALAPEYRLWLSYAGISLVIPGVVVFLVQTEKASARWNITPLIGAAIAAAGNQIVTTVNITYAVDCYPTDAVAVGVFVNFVRQTWGFIGPFWFPEMLEKVGLSASSGIIIALLVGASVMPTICLQWRGYKWR</sequence>
<accession>A0ABR4FQR7</accession>
<feature type="transmembrane region" description="Helical" evidence="5">
    <location>
        <begin position="163"/>
        <end position="181"/>
    </location>
</feature>
<evidence type="ECO:0000259" key="6">
    <source>
        <dbReference type="PROSITE" id="PS50850"/>
    </source>
</evidence>
<feature type="domain" description="Major facilitator superfamily (MFS) profile" evidence="6">
    <location>
        <begin position="69"/>
        <end position="500"/>
    </location>
</feature>
<dbReference type="InterPro" id="IPR036259">
    <property type="entry name" value="MFS_trans_sf"/>
</dbReference>
<protein>
    <submittedName>
        <fullName evidence="7">Major facilitator superfamily domain-containing protein</fullName>
    </submittedName>
</protein>
<evidence type="ECO:0000256" key="2">
    <source>
        <dbReference type="ARBA" id="ARBA00022692"/>
    </source>
</evidence>
<dbReference type="Proteomes" id="UP001610563">
    <property type="component" value="Unassembled WGS sequence"/>
</dbReference>
<evidence type="ECO:0000256" key="5">
    <source>
        <dbReference type="SAM" id="Phobius"/>
    </source>
</evidence>
<keyword evidence="3 5" id="KW-1133">Transmembrane helix</keyword>
<name>A0ABR4FQR7_9EURO</name>
<keyword evidence="8" id="KW-1185">Reference proteome</keyword>
<feature type="transmembrane region" description="Helical" evidence="5">
    <location>
        <begin position="223"/>
        <end position="242"/>
    </location>
</feature>
<dbReference type="SUPFAM" id="SSF103473">
    <property type="entry name" value="MFS general substrate transporter"/>
    <property type="match status" value="1"/>
</dbReference>
<gene>
    <name evidence="7" type="ORF">BJX66DRAFT_342905</name>
</gene>
<feature type="transmembrane region" description="Helical" evidence="5">
    <location>
        <begin position="294"/>
        <end position="316"/>
    </location>
</feature>
<dbReference type="Pfam" id="PF07690">
    <property type="entry name" value="MFS_1"/>
    <property type="match status" value="1"/>
</dbReference>
<dbReference type="PROSITE" id="PS50850">
    <property type="entry name" value="MFS"/>
    <property type="match status" value="1"/>
</dbReference>
<keyword evidence="4 5" id="KW-0472">Membrane</keyword>
<dbReference type="Gene3D" id="1.20.1250.20">
    <property type="entry name" value="MFS general substrate transporter like domains"/>
    <property type="match status" value="1"/>
</dbReference>
<dbReference type="EMBL" id="JBFTWV010000139">
    <property type="protein sequence ID" value="KAL2785601.1"/>
    <property type="molecule type" value="Genomic_DNA"/>
</dbReference>
<dbReference type="PANTHER" id="PTHR23502:SF2">
    <property type="entry name" value="TRANSPORTER, PUTATIVE (AFU_ORTHOLOGUE AFUA_2G08910)-RELATED"/>
    <property type="match status" value="1"/>
</dbReference>
<proteinExistence type="predicted"/>
<feature type="transmembrane region" description="Helical" evidence="5">
    <location>
        <begin position="193"/>
        <end position="217"/>
    </location>
</feature>
<feature type="transmembrane region" description="Helical" evidence="5">
    <location>
        <begin position="471"/>
        <end position="495"/>
    </location>
</feature>
<feature type="transmembrane region" description="Helical" evidence="5">
    <location>
        <begin position="105"/>
        <end position="123"/>
    </location>
</feature>
<organism evidence="7 8">
    <name type="scientific">Aspergillus keveii</name>
    <dbReference type="NCBI Taxonomy" id="714993"/>
    <lineage>
        <taxon>Eukaryota</taxon>
        <taxon>Fungi</taxon>
        <taxon>Dikarya</taxon>
        <taxon>Ascomycota</taxon>
        <taxon>Pezizomycotina</taxon>
        <taxon>Eurotiomycetes</taxon>
        <taxon>Eurotiomycetidae</taxon>
        <taxon>Eurotiales</taxon>
        <taxon>Aspergillaceae</taxon>
        <taxon>Aspergillus</taxon>
        <taxon>Aspergillus subgen. Nidulantes</taxon>
    </lineage>
</organism>
<keyword evidence="2 5" id="KW-0812">Transmembrane</keyword>
<evidence type="ECO:0000256" key="3">
    <source>
        <dbReference type="ARBA" id="ARBA00022989"/>
    </source>
</evidence>
<evidence type="ECO:0000313" key="8">
    <source>
        <dbReference type="Proteomes" id="UP001610563"/>
    </source>
</evidence>
<feature type="transmembrane region" description="Helical" evidence="5">
    <location>
        <begin position="70"/>
        <end position="93"/>
    </location>
</feature>